<dbReference type="AlphaFoldDB" id="A0A1I4INS8"/>
<evidence type="ECO:0000256" key="5">
    <source>
        <dbReference type="ARBA" id="ARBA00023136"/>
    </source>
</evidence>
<organism evidence="7 8">
    <name type="scientific">Salibacterium qingdaonense</name>
    <dbReference type="NCBI Taxonomy" id="266892"/>
    <lineage>
        <taxon>Bacteria</taxon>
        <taxon>Bacillati</taxon>
        <taxon>Bacillota</taxon>
        <taxon>Bacilli</taxon>
        <taxon>Bacillales</taxon>
        <taxon>Bacillaceae</taxon>
    </lineage>
</organism>
<feature type="transmembrane region" description="Helical" evidence="6">
    <location>
        <begin position="134"/>
        <end position="155"/>
    </location>
</feature>
<keyword evidence="5 6" id="KW-0472">Membrane</keyword>
<feature type="transmembrane region" description="Helical" evidence="6">
    <location>
        <begin position="6"/>
        <end position="23"/>
    </location>
</feature>
<dbReference type="GO" id="GO:0005886">
    <property type="term" value="C:plasma membrane"/>
    <property type="evidence" value="ECO:0007669"/>
    <property type="project" value="UniProtKB-SubCell"/>
</dbReference>
<feature type="transmembrane region" description="Helical" evidence="6">
    <location>
        <begin position="102"/>
        <end position="122"/>
    </location>
</feature>
<evidence type="ECO:0000256" key="6">
    <source>
        <dbReference type="SAM" id="Phobius"/>
    </source>
</evidence>
<evidence type="ECO:0000256" key="3">
    <source>
        <dbReference type="ARBA" id="ARBA00022692"/>
    </source>
</evidence>
<proteinExistence type="predicted"/>
<feature type="transmembrane region" description="Helical" evidence="6">
    <location>
        <begin position="59"/>
        <end position="81"/>
    </location>
</feature>
<evidence type="ECO:0000313" key="8">
    <source>
        <dbReference type="Proteomes" id="UP000199668"/>
    </source>
</evidence>
<reference evidence="7 8" key="1">
    <citation type="submission" date="2016-10" db="EMBL/GenBank/DDBJ databases">
        <authorList>
            <person name="de Groot N.N."/>
        </authorList>
    </citation>
    <scope>NUCLEOTIDE SEQUENCE [LARGE SCALE GENOMIC DNA]</scope>
    <source>
        <strain evidence="7 8">CGMCC 1.6134</strain>
    </source>
</reference>
<feature type="transmembrane region" description="Helical" evidence="6">
    <location>
        <begin position="35"/>
        <end position="53"/>
    </location>
</feature>
<gene>
    <name evidence="7" type="ORF">SAMN04488054_102123</name>
</gene>
<dbReference type="Pfam" id="PF09678">
    <property type="entry name" value="Caa3_CtaG"/>
    <property type="match status" value="1"/>
</dbReference>
<evidence type="ECO:0000256" key="4">
    <source>
        <dbReference type="ARBA" id="ARBA00022989"/>
    </source>
</evidence>
<dbReference type="InterPro" id="IPR019108">
    <property type="entry name" value="Caa3_assmbl_CtaG-rel"/>
</dbReference>
<feature type="transmembrane region" description="Helical" evidence="6">
    <location>
        <begin position="208"/>
        <end position="226"/>
    </location>
</feature>
<dbReference type="EMBL" id="FOTY01000002">
    <property type="protein sequence ID" value="SFL55416.1"/>
    <property type="molecule type" value="Genomic_DNA"/>
</dbReference>
<dbReference type="RefSeq" id="WP_177195393.1">
    <property type="nucleotide sequence ID" value="NZ_FOTY01000002.1"/>
</dbReference>
<keyword evidence="8" id="KW-1185">Reference proteome</keyword>
<accession>A0A1I4INS8</accession>
<keyword evidence="3 6" id="KW-0812">Transmembrane</keyword>
<protein>
    <submittedName>
        <fullName evidence="7">Cytochrome c oxidase assembly factor CtaG</fullName>
    </submittedName>
</protein>
<keyword evidence="2" id="KW-1003">Cell membrane</keyword>
<dbReference type="Proteomes" id="UP000199668">
    <property type="component" value="Unassembled WGS sequence"/>
</dbReference>
<evidence type="ECO:0000256" key="2">
    <source>
        <dbReference type="ARBA" id="ARBA00022475"/>
    </source>
</evidence>
<comment type="subcellular location">
    <subcellularLocation>
        <location evidence="1">Cell membrane</location>
        <topology evidence="1">Multi-pass membrane protein</topology>
    </subcellularLocation>
</comment>
<evidence type="ECO:0000256" key="1">
    <source>
        <dbReference type="ARBA" id="ARBA00004651"/>
    </source>
</evidence>
<evidence type="ECO:0000313" key="7">
    <source>
        <dbReference type="EMBL" id="SFL55416.1"/>
    </source>
</evidence>
<name>A0A1I4INS8_9BACI</name>
<sequence>MSYVWSIVLLIITIFIIRWYFKATKYEDINQSKKFSFLTGVILFFIAQVNPLFEWGSSIFFVHMMQQTVTFFIAPIFIFLGMSDGLLKPLYSLKTVDRFIKILTKPIICTSLFTILFSAYYVPFIFDTIIANPLYRITAMIIMLPFAFFMWWPVLSPAKNDTTFNPFASIIYIVVIGVLFTPLGIFVIFSGEAVYSSFALRDQQVGGAAWKVISVAIYIILMGYSLSEAVRLDKEQAENKSL</sequence>
<keyword evidence="4 6" id="KW-1133">Transmembrane helix</keyword>
<dbReference type="STRING" id="266892.SAMN04488054_102123"/>
<feature type="transmembrane region" description="Helical" evidence="6">
    <location>
        <begin position="167"/>
        <end position="188"/>
    </location>
</feature>